<keyword evidence="1" id="KW-0812">Transmembrane</keyword>
<evidence type="ECO:0000313" key="3">
    <source>
        <dbReference type="EMBL" id="CAF1049755.1"/>
    </source>
</evidence>
<evidence type="ECO:0000259" key="2">
    <source>
        <dbReference type="Pfam" id="PF10988"/>
    </source>
</evidence>
<dbReference type="Gene3D" id="2.160.20.120">
    <property type="match status" value="1"/>
</dbReference>
<gene>
    <name evidence="3" type="ORF">XAT740_LOCUS15708</name>
</gene>
<comment type="caution">
    <text evidence="3">The sequence shown here is derived from an EMBL/GenBank/DDBJ whole genome shotgun (WGS) entry which is preliminary data.</text>
</comment>
<evidence type="ECO:0000313" key="4">
    <source>
        <dbReference type="Proteomes" id="UP000663828"/>
    </source>
</evidence>
<name>A0A814KI07_ADIRI</name>
<proteinExistence type="predicted"/>
<dbReference type="EMBL" id="CAJNOR010000981">
    <property type="protein sequence ID" value="CAF1049755.1"/>
    <property type="molecule type" value="Genomic_DNA"/>
</dbReference>
<evidence type="ECO:0000256" key="1">
    <source>
        <dbReference type="SAM" id="Phobius"/>
    </source>
</evidence>
<organism evidence="3 4">
    <name type="scientific">Adineta ricciae</name>
    <name type="common">Rotifer</name>
    <dbReference type="NCBI Taxonomy" id="249248"/>
    <lineage>
        <taxon>Eukaryota</taxon>
        <taxon>Metazoa</taxon>
        <taxon>Spiralia</taxon>
        <taxon>Gnathifera</taxon>
        <taxon>Rotifera</taxon>
        <taxon>Eurotatoria</taxon>
        <taxon>Bdelloidea</taxon>
        <taxon>Adinetida</taxon>
        <taxon>Adinetidae</taxon>
        <taxon>Adineta</taxon>
    </lineage>
</organism>
<keyword evidence="1" id="KW-1133">Transmembrane helix</keyword>
<feature type="domain" description="Putative auto-transporter adhesin head GIN" evidence="2">
    <location>
        <begin position="378"/>
        <end position="546"/>
    </location>
</feature>
<feature type="transmembrane region" description="Helical" evidence="1">
    <location>
        <begin position="20"/>
        <end position="38"/>
    </location>
</feature>
<accession>A0A814KI07</accession>
<keyword evidence="4" id="KW-1185">Reference proteome</keyword>
<dbReference type="AlphaFoldDB" id="A0A814KI07"/>
<sequence>MLNNNTPSPQNSKSLKLRALFFVILFISSCLLFVRFDLTASRMIIQNMFNPLIVHTHKNGTNATLIKSNDTQITDKTRNLNNESKLSLNTNDSYQPKEAFVTFCNNNRRYLDLLKVLLDSVHTFSTRHIIAFGIDVDLNIDPTPYPRLIKRRISQRDCGPSVYFCKIHAIVSSNVDYGVLMETDDVVNYNVDVLFDVLHVWPYPLPLSPRHPDDPQNYHHFMQKFNVSKRSLPYIHAHMIWNYHAIPFLRNLRELLRRSHFYGANYDETAVNVMLWHAKANYTLCKYDPFFTFSEAYELWPNITNCTRYCHTVFITLHGSKDAPISAALLERLKTMRGKPTVQTPGMGGLYHLNDTRYSCCYPDIDGAFDIFLSQTSNQSLNPTVEIEAPSDIQNNVLVEIVNNHILFISMNGSTMTNKNIYAYIRFRSPLYRYTIKGTGNVLTDDNGISSENTEGFTLDNQGVANVAMRLNVTKFQVHHTGTGNSRFWGEVRGEAYFDAKGVGDINALSLITKQAKVRSTGVNIVRIAAIDDVQIEVSGVSNVYYRLPAGKKPSKAISTGLGKIVLIH</sequence>
<reference evidence="3" key="1">
    <citation type="submission" date="2021-02" db="EMBL/GenBank/DDBJ databases">
        <authorList>
            <person name="Nowell W R."/>
        </authorList>
    </citation>
    <scope>NUCLEOTIDE SEQUENCE</scope>
</reference>
<keyword evidence="1" id="KW-0472">Membrane</keyword>
<dbReference type="InterPro" id="IPR021255">
    <property type="entry name" value="DUF2807"/>
</dbReference>
<dbReference type="Proteomes" id="UP000663828">
    <property type="component" value="Unassembled WGS sequence"/>
</dbReference>
<protein>
    <recommendedName>
        <fullName evidence="2">Putative auto-transporter adhesin head GIN domain-containing protein</fullName>
    </recommendedName>
</protein>
<dbReference type="Pfam" id="PF10988">
    <property type="entry name" value="DUF2807"/>
    <property type="match status" value="1"/>
</dbReference>